<evidence type="ECO:0000313" key="2">
    <source>
        <dbReference type="Proteomes" id="UP001172386"/>
    </source>
</evidence>
<name>A0ACC3A6R0_9EURO</name>
<accession>A0ACC3A6R0</accession>
<reference evidence="1" key="1">
    <citation type="submission" date="2022-10" db="EMBL/GenBank/DDBJ databases">
        <title>Culturing micro-colonial fungi from biological soil crusts in the Mojave desert and describing Neophaeococcomyces mojavensis, and introducing the new genera and species Taxawa tesnikishii.</title>
        <authorList>
            <person name="Kurbessoian T."/>
            <person name="Stajich J.E."/>
        </authorList>
    </citation>
    <scope>NUCLEOTIDE SEQUENCE</scope>
    <source>
        <strain evidence="1">JES_112</strain>
    </source>
</reference>
<proteinExistence type="predicted"/>
<keyword evidence="2" id="KW-1185">Reference proteome</keyword>
<dbReference type="Proteomes" id="UP001172386">
    <property type="component" value="Unassembled WGS sequence"/>
</dbReference>
<gene>
    <name evidence="1" type="ORF">H2198_005151</name>
</gene>
<organism evidence="1 2">
    <name type="scientific">Neophaeococcomyces mojaviensis</name>
    <dbReference type="NCBI Taxonomy" id="3383035"/>
    <lineage>
        <taxon>Eukaryota</taxon>
        <taxon>Fungi</taxon>
        <taxon>Dikarya</taxon>
        <taxon>Ascomycota</taxon>
        <taxon>Pezizomycotina</taxon>
        <taxon>Eurotiomycetes</taxon>
        <taxon>Chaetothyriomycetidae</taxon>
        <taxon>Chaetothyriales</taxon>
        <taxon>Chaetothyriales incertae sedis</taxon>
        <taxon>Neophaeococcomyces</taxon>
    </lineage>
</organism>
<sequence length="414" mass="45431">MAYLFLALLLPELSLQLPHLTLKSSSLQSRAESVYSFDLSRVTPRVAVVDDVSASDSSDPGLIRDVERRSKYLFPITVEGEVFQMEMDTGSSDTWIIRTGFSCYEYYDRSSDIFSEPQPQKVCNFGPTYTPGPGFKINPSIIEKQGYRGGTRYVRGPMGHVSLSIGGVTVQQLIGVPNKTSFHGYGEHEQSGMLGMAQKGLTRAYNATNGRSVPYSPIMQTIFDTVQLPAKQFSLALSRDDSNNGNGGVFTIGGLPENTPSVNISNKTPTSAEMRLFTKYSDDELTFYSILVDDFFVGDNKHARGLQILIDSGANTFEVPEATAKTMNSLWSPPSPVGDARVSIACNALLTKNIGITIGGRKYNVSSQDLIRKRKDETCSSLITSSTEEDGYVIGDPFLKNVLAVFDWKDSTME</sequence>
<comment type="caution">
    <text evidence="1">The sequence shown here is derived from an EMBL/GenBank/DDBJ whole genome shotgun (WGS) entry which is preliminary data.</text>
</comment>
<protein>
    <submittedName>
        <fullName evidence="1">Uncharacterized protein</fullName>
    </submittedName>
</protein>
<evidence type="ECO:0000313" key="1">
    <source>
        <dbReference type="EMBL" id="KAJ9656189.1"/>
    </source>
</evidence>
<dbReference type="EMBL" id="JAPDRQ010000082">
    <property type="protein sequence ID" value="KAJ9656189.1"/>
    <property type="molecule type" value="Genomic_DNA"/>
</dbReference>